<dbReference type="Gene3D" id="1.20.141.10">
    <property type="entry name" value="Chitosanase, subunit A, domain 1"/>
    <property type="match status" value="1"/>
</dbReference>
<gene>
    <name evidence="3" type="ORF">OVY01_00135</name>
</gene>
<evidence type="ECO:0000259" key="2">
    <source>
        <dbReference type="Pfam" id="PF09374"/>
    </source>
</evidence>
<evidence type="ECO:0000259" key="1">
    <source>
        <dbReference type="Pfam" id="PF05838"/>
    </source>
</evidence>
<evidence type="ECO:0008006" key="5">
    <source>
        <dbReference type="Google" id="ProtNLM"/>
    </source>
</evidence>
<protein>
    <recommendedName>
        <fullName evidence="5">Peptidoglycan binding protein</fullName>
    </recommendedName>
</protein>
<name>A0ABT3ZGM2_9BURK</name>
<proteinExistence type="predicted"/>
<accession>A0ABT3ZGM2</accession>
<dbReference type="InterPro" id="IPR008565">
    <property type="entry name" value="TtsA-like_GH18_dom"/>
</dbReference>
<dbReference type="RefSeq" id="WP_267844801.1">
    <property type="nucleotide sequence ID" value="NZ_JAPMXC010000001.1"/>
</dbReference>
<dbReference type="CDD" id="cd13926">
    <property type="entry name" value="N-acetylmuramidase_GH108"/>
    <property type="match status" value="1"/>
</dbReference>
<dbReference type="EMBL" id="JAPMXC010000001">
    <property type="protein sequence ID" value="MCY0385673.1"/>
    <property type="molecule type" value="Genomic_DNA"/>
</dbReference>
<feature type="domain" description="TtsA-like Glycoside hydrolase family 108" evidence="1">
    <location>
        <begin position="9"/>
        <end position="90"/>
    </location>
</feature>
<sequence>MIPDDLIVKVLATEKGYVNDPADAGGETNFGITIAVARAFGYTGPMKSMTRDTAIAIYRARYWTQPHFDQIAAVDLPLASNLFDGGVNMGPATAVAWMQRALNVLNAQGASFPDIVVDGGAGAMTLAALRMYKTQRGAPGMAVLLEMVRALRRVAYIQIAENKPINEKFEYGWQQRVSQGVTS</sequence>
<dbReference type="InterPro" id="IPR023346">
    <property type="entry name" value="Lysozyme-like_dom_sf"/>
</dbReference>
<dbReference type="InterPro" id="IPR018537">
    <property type="entry name" value="Peptidoglycan-bd_3"/>
</dbReference>
<reference evidence="3" key="1">
    <citation type="submission" date="2022-11" db="EMBL/GenBank/DDBJ databases">
        <title>Robbsia betulipollinis sp. nov., isolated from pollen of birch (Betula pendula).</title>
        <authorList>
            <person name="Shi H."/>
            <person name="Ambika Manirajan B."/>
            <person name="Ratering S."/>
            <person name="Geissler-Plaum R."/>
            <person name="Schnell S."/>
        </authorList>
    </citation>
    <scope>NUCLEOTIDE SEQUENCE</scope>
    <source>
        <strain evidence="3">Bb-Pol-6</strain>
    </source>
</reference>
<evidence type="ECO:0000313" key="3">
    <source>
        <dbReference type="EMBL" id="MCY0385673.1"/>
    </source>
</evidence>
<evidence type="ECO:0000313" key="4">
    <source>
        <dbReference type="Proteomes" id="UP001082899"/>
    </source>
</evidence>
<dbReference type="Proteomes" id="UP001082899">
    <property type="component" value="Unassembled WGS sequence"/>
</dbReference>
<keyword evidence="4" id="KW-1185">Reference proteome</keyword>
<dbReference type="SUPFAM" id="SSF53955">
    <property type="entry name" value="Lysozyme-like"/>
    <property type="match status" value="1"/>
</dbReference>
<comment type="caution">
    <text evidence="3">The sequence shown here is derived from an EMBL/GenBank/DDBJ whole genome shotgun (WGS) entry which is preliminary data.</text>
</comment>
<dbReference type="Pfam" id="PF05838">
    <property type="entry name" value="Glyco_hydro_108"/>
    <property type="match status" value="1"/>
</dbReference>
<dbReference type="Pfam" id="PF09374">
    <property type="entry name" value="PG_binding_3"/>
    <property type="match status" value="1"/>
</dbReference>
<feature type="domain" description="Peptidoglycan binding" evidence="2">
    <location>
        <begin position="94"/>
        <end position="176"/>
    </location>
</feature>
<organism evidence="3 4">
    <name type="scientific">Robbsia betulipollinis</name>
    <dbReference type="NCBI Taxonomy" id="2981849"/>
    <lineage>
        <taxon>Bacteria</taxon>
        <taxon>Pseudomonadati</taxon>
        <taxon>Pseudomonadota</taxon>
        <taxon>Betaproteobacteria</taxon>
        <taxon>Burkholderiales</taxon>
        <taxon>Burkholderiaceae</taxon>
        <taxon>Robbsia</taxon>
    </lineage>
</organism>